<organism evidence="2 4">
    <name type="scientific">Suillus subaureus</name>
    <dbReference type="NCBI Taxonomy" id="48587"/>
    <lineage>
        <taxon>Eukaryota</taxon>
        <taxon>Fungi</taxon>
        <taxon>Dikarya</taxon>
        <taxon>Basidiomycota</taxon>
        <taxon>Agaricomycotina</taxon>
        <taxon>Agaricomycetes</taxon>
        <taxon>Agaricomycetidae</taxon>
        <taxon>Boletales</taxon>
        <taxon>Suillineae</taxon>
        <taxon>Suillaceae</taxon>
        <taxon>Suillus</taxon>
    </lineage>
</organism>
<protein>
    <submittedName>
        <fullName evidence="2">Uncharacterized protein</fullName>
    </submittedName>
</protein>
<dbReference type="GeneID" id="64636748"/>
<evidence type="ECO:0000313" key="2">
    <source>
        <dbReference type="EMBL" id="KAG1798290.1"/>
    </source>
</evidence>
<dbReference type="AlphaFoldDB" id="A0A9P7DMB3"/>
<dbReference type="EMBL" id="JABBWG010000183">
    <property type="protein sequence ID" value="KAG1798290.1"/>
    <property type="molecule type" value="Genomic_DNA"/>
</dbReference>
<keyword evidence="1" id="KW-1133">Transmembrane helix</keyword>
<keyword evidence="4" id="KW-1185">Reference proteome</keyword>
<evidence type="ECO:0000313" key="3">
    <source>
        <dbReference type="EMBL" id="KAG1813574.1"/>
    </source>
</evidence>
<name>A0A9P7DMB3_9AGAM</name>
<evidence type="ECO:0000256" key="1">
    <source>
        <dbReference type="SAM" id="Phobius"/>
    </source>
</evidence>
<reference evidence="2" key="1">
    <citation type="journal article" date="2020" name="New Phytol.">
        <title>Comparative genomics reveals dynamic genome evolution in host specialist ectomycorrhizal fungi.</title>
        <authorList>
            <person name="Lofgren L.A."/>
            <person name="Nguyen N.H."/>
            <person name="Vilgalys R."/>
            <person name="Ruytinx J."/>
            <person name="Liao H.L."/>
            <person name="Branco S."/>
            <person name="Kuo A."/>
            <person name="LaButti K."/>
            <person name="Lipzen A."/>
            <person name="Andreopoulos W."/>
            <person name="Pangilinan J."/>
            <person name="Riley R."/>
            <person name="Hundley H."/>
            <person name="Na H."/>
            <person name="Barry K."/>
            <person name="Grigoriev I.V."/>
            <person name="Stajich J.E."/>
            <person name="Kennedy P.G."/>
        </authorList>
    </citation>
    <scope>NUCLEOTIDE SEQUENCE</scope>
    <source>
        <strain evidence="2">MN1</strain>
    </source>
</reference>
<feature type="transmembrane region" description="Helical" evidence="1">
    <location>
        <begin position="56"/>
        <end position="74"/>
    </location>
</feature>
<dbReference type="Proteomes" id="UP000807769">
    <property type="component" value="Unassembled WGS sequence"/>
</dbReference>
<evidence type="ECO:0000313" key="4">
    <source>
        <dbReference type="Proteomes" id="UP000807769"/>
    </source>
</evidence>
<comment type="caution">
    <text evidence="2">The sequence shown here is derived from an EMBL/GenBank/DDBJ whole genome shotgun (WGS) entry which is preliminary data.</text>
</comment>
<keyword evidence="1" id="KW-0812">Transmembrane</keyword>
<dbReference type="EMBL" id="JABBWG010000023">
    <property type="protein sequence ID" value="KAG1813574.1"/>
    <property type="molecule type" value="Genomic_DNA"/>
</dbReference>
<accession>A0A9P7DMB3</accession>
<dbReference type="RefSeq" id="XP_041185577.1">
    <property type="nucleotide sequence ID" value="XM_041342732.1"/>
</dbReference>
<proteinExistence type="predicted"/>
<keyword evidence="1" id="KW-0472">Membrane</keyword>
<sequence>MWSNPDQATCRRYEQSAFKSIINLTSRVSLRCATWDFLSQITRPQRTLGERRADSAFSSAYGLLLLFLLLTFTFRFSKQTQSHGNIPACEPLTSGNSIFIFLLCPGLSGRTYHWI</sequence>
<gene>
    <name evidence="2" type="ORF">BJ212DRAFT_245200</name>
    <name evidence="3" type="ORF">BJ212DRAFT_398161</name>
</gene>